<evidence type="ECO:0000259" key="6">
    <source>
        <dbReference type="Pfam" id="PF02558"/>
    </source>
</evidence>
<dbReference type="GO" id="GO:0015940">
    <property type="term" value="P:pantothenate biosynthetic process"/>
    <property type="evidence" value="ECO:0007669"/>
    <property type="project" value="InterPro"/>
</dbReference>
<dbReference type="OrthoDB" id="73846at2759"/>
<dbReference type="SUPFAM" id="SSF48179">
    <property type="entry name" value="6-phosphogluconate dehydrogenase C-terminal domain-like"/>
    <property type="match status" value="1"/>
</dbReference>
<evidence type="ECO:0000256" key="5">
    <source>
        <dbReference type="ARBA" id="ARBA00032024"/>
    </source>
</evidence>
<dbReference type="RefSeq" id="XP_001642778.1">
    <property type="nucleotide sequence ID" value="XM_001642728.1"/>
</dbReference>
<dbReference type="OMA" id="GMIDEVN"/>
<dbReference type="HOGENOM" id="CLU_031468_10_2_1"/>
<evidence type="ECO:0000256" key="3">
    <source>
        <dbReference type="ARBA" id="ARBA00022857"/>
    </source>
</evidence>
<gene>
    <name evidence="8" type="ORF">Kpol_1005p8</name>
</gene>
<dbReference type="GO" id="GO:0008677">
    <property type="term" value="F:2-dehydropantoate 2-reductase activity"/>
    <property type="evidence" value="ECO:0007669"/>
    <property type="project" value="UniProtKB-EC"/>
</dbReference>
<dbReference type="GeneID" id="5542961"/>
<sequence length="369" mass="42068">MYKPVVHILGLGSMGTLIASDLLKYNEVTVVPLLRSKEKLSIFSNRYDNTIRLRKIFLDGSPVQENKLCNSYCPETFKNAGPIENLVITTKTYQTKEALLPYLPYIKSHTNIILIQNGLGILELLKEEIFTDSNSRPQLFQGVISHGVYQDEGFTYNHAGWVGMKIARLPWENNIVQTNELLEHDKINNSLVNLLTKEPFCSKFGIEHLTYQELLLGQLHKFILNCCMNSVTAIMDCVNGEMREYCEPVFRLIIEESLDILAQGYPKLFAYDKEFKGKNEYPQLNVNSILSVDYLVKDIIKIGCVMCAQNSTSMRQDTLYLRKTEIDYINGYLAKLAQKLNLPKNSSKVNETIISMVNLRSGLNKDRAS</sequence>
<dbReference type="InterPro" id="IPR013752">
    <property type="entry name" value="KPA_reductase"/>
</dbReference>
<dbReference type="EMBL" id="DS480497">
    <property type="protein sequence ID" value="EDO14920.1"/>
    <property type="molecule type" value="Genomic_DNA"/>
</dbReference>
<dbReference type="GO" id="GO:0005739">
    <property type="term" value="C:mitochondrion"/>
    <property type="evidence" value="ECO:0007669"/>
    <property type="project" value="TreeGrafter"/>
</dbReference>
<organism evidence="9">
    <name type="scientific">Vanderwaltozyma polyspora (strain ATCC 22028 / DSM 70294 / BCRC 21397 / CBS 2163 / NBRC 10782 / NRRL Y-8283 / UCD 57-17)</name>
    <name type="common">Kluyveromyces polysporus</name>
    <dbReference type="NCBI Taxonomy" id="436907"/>
    <lineage>
        <taxon>Eukaryota</taxon>
        <taxon>Fungi</taxon>
        <taxon>Dikarya</taxon>
        <taxon>Ascomycota</taxon>
        <taxon>Saccharomycotina</taxon>
        <taxon>Saccharomycetes</taxon>
        <taxon>Saccharomycetales</taxon>
        <taxon>Saccharomycetaceae</taxon>
        <taxon>Vanderwaltozyma</taxon>
    </lineage>
</organism>
<name>A7TS34_VANPO</name>
<dbReference type="SUPFAM" id="SSF51735">
    <property type="entry name" value="NAD(P)-binding Rossmann-fold domains"/>
    <property type="match status" value="1"/>
</dbReference>
<evidence type="ECO:0000313" key="8">
    <source>
        <dbReference type="EMBL" id="EDO14920.1"/>
    </source>
</evidence>
<feature type="domain" description="Ketopantoate reductase C-terminal" evidence="7">
    <location>
        <begin position="216"/>
        <end position="359"/>
    </location>
</feature>
<dbReference type="Gene3D" id="1.10.1040.10">
    <property type="entry name" value="N-(1-d-carboxylethyl)-l-norvaline Dehydrogenase, domain 2"/>
    <property type="match status" value="1"/>
</dbReference>
<dbReference type="STRING" id="436907.A7TS34"/>
<dbReference type="Proteomes" id="UP000000267">
    <property type="component" value="Unassembled WGS sequence"/>
</dbReference>
<dbReference type="InterPro" id="IPR013332">
    <property type="entry name" value="KPR_N"/>
</dbReference>
<dbReference type="Pfam" id="PF08546">
    <property type="entry name" value="ApbA_C"/>
    <property type="match status" value="1"/>
</dbReference>
<keyword evidence="4" id="KW-0560">Oxidoreductase</keyword>
<dbReference type="AlphaFoldDB" id="A7TS34"/>
<evidence type="ECO:0000259" key="7">
    <source>
        <dbReference type="Pfam" id="PF08546"/>
    </source>
</evidence>
<dbReference type="InterPro" id="IPR013328">
    <property type="entry name" value="6PGD_dom2"/>
</dbReference>
<reference evidence="8 9" key="1">
    <citation type="journal article" date="2007" name="Proc. Natl. Acad. Sci. U.S.A.">
        <title>Independent sorting-out of thousands of duplicated gene pairs in two yeast species descended from a whole-genome duplication.</title>
        <authorList>
            <person name="Scannell D.R."/>
            <person name="Frank A.C."/>
            <person name="Conant G.C."/>
            <person name="Byrne K.P."/>
            <person name="Woolfit M."/>
            <person name="Wolfe K.H."/>
        </authorList>
    </citation>
    <scope>NUCLEOTIDE SEQUENCE [LARGE SCALE GENOMIC DNA]</scope>
    <source>
        <strain evidence="9">ATCC 22028 / DSM 70294 / BCRC 21397 / CBS 2163 / NBRC 10782 / NRRL Y-8283 / UCD 57-17</strain>
    </source>
</reference>
<dbReference type="PANTHER" id="PTHR43765:SF2">
    <property type="entry name" value="2-DEHYDROPANTOATE 2-REDUCTASE"/>
    <property type="match status" value="1"/>
</dbReference>
<comment type="similarity">
    <text evidence="1">Belongs to the ketopantoate reductase family.</text>
</comment>
<keyword evidence="9" id="KW-1185">Reference proteome</keyword>
<dbReference type="NCBIfam" id="TIGR00745">
    <property type="entry name" value="apbA_panE"/>
    <property type="match status" value="1"/>
</dbReference>
<dbReference type="eggNOG" id="ENOG502QPT5">
    <property type="taxonomic scope" value="Eukaryota"/>
</dbReference>
<dbReference type="Gene3D" id="3.40.50.720">
    <property type="entry name" value="NAD(P)-binding Rossmann-like Domain"/>
    <property type="match status" value="1"/>
</dbReference>
<dbReference type="InterPro" id="IPR050838">
    <property type="entry name" value="Ketopantoate_reductase"/>
</dbReference>
<accession>A7TS34</accession>
<evidence type="ECO:0000256" key="4">
    <source>
        <dbReference type="ARBA" id="ARBA00023002"/>
    </source>
</evidence>
<dbReference type="EC" id="1.1.1.169" evidence="2"/>
<dbReference type="PhylomeDB" id="A7TS34"/>
<dbReference type="KEGG" id="vpo:Kpol_1005p8"/>
<proteinExistence type="inferred from homology"/>
<evidence type="ECO:0000313" key="9">
    <source>
        <dbReference type="Proteomes" id="UP000000267"/>
    </source>
</evidence>
<feature type="domain" description="Ketopantoate reductase N-terminal" evidence="6">
    <location>
        <begin position="6"/>
        <end position="169"/>
    </location>
</feature>
<dbReference type="Pfam" id="PF02558">
    <property type="entry name" value="ApbA"/>
    <property type="match status" value="1"/>
</dbReference>
<dbReference type="InterPro" id="IPR003710">
    <property type="entry name" value="ApbA"/>
</dbReference>
<dbReference type="GO" id="GO:0050661">
    <property type="term" value="F:NADP binding"/>
    <property type="evidence" value="ECO:0007669"/>
    <property type="project" value="TreeGrafter"/>
</dbReference>
<evidence type="ECO:0000256" key="2">
    <source>
        <dbReference type="ARBA" id="ARBA00013014"/>
    </source>
</evidence>
<dbReference type="InterPro" id="IPR036291">
    <property type="entry name" value="NAD(P)-bd_dom_sf"/>
</dbReference>
<dbReference type="PANTHER" id="PTHR43765">
    <property type="entry name" value="2-DEHYDROPANTOATE 2-REDUCTASE-RELATED"/>
    <property type="match status" value="1"/>
</dbReference>
<dbReference type="InParanoid" id="A7TS34"/>
<dbReference type="InterPro" id="IPR008927">
    <property type="entry name" value="6-PGluconate_DH-like_C_sf"/>
</dbReference>
<keyword evidence="3" id="KW-0521">NADP</keyword>
<evidence type="ECO:0000256" key="1">
    <source>
        <dbReference type="ARBA" id="ARBA00007870"/>
    </source>
</evidence>
<protein>
    <recommendedName>
        <fullName evidence="2">2-dehydropantoate 2-reductase</fullName>
        <ecNumber evidence="2">1.1.1.169</ecNumber>
    </recommendedName>
    <alternativeName>
        <fullName evidence="5">Ketopantoate reductase</fullName>
    </alternativeName>
</protein>